<dbReference type="EMBL" id="PVMZ01000027">
    <property type="protein sequence ID" value="PRX12641.1"/>
    <property type="molecule type" value="Genomic_DNA"/>
</dbReference>
<dbReference type="Proteomes" id="UP000239415">
    <property type="component" value="Unassembled WGS sequence"/>
</dbReference>
<comment type="caution">
    <text evidence="2">The sequence shown here is derived from an EMBL/GenBank/DDBJ whole genome shotgun (WGS) entry which is preliminary data.</text>
</comment>
<dbReference type="Pfam" id="PF12770">
    <property type="entry name" value="CHAT"/>
    <property type="match status" value="1"/>
</dbReference>
<gene>
    <name evidence="2" type="ORF">CLV67_12764</name>
</gene>
<reference evidence="2 3" key="1">
    <citation type="submission" date="2018-03" db="EMBL/GenBank/DDBJ databases">
        <title>Genomic Encyclopedia of Archaeal and Bacterial Type Strains, Phase II (KMG-II): from individual species to whole genera.</title>
        <authorList>
            <person name="Goeker M."/>
        </authorList>
    </citation>
    <scope>NUCLEOTIDE SEQUENCE [LARGE SCALE GENOMIC DNA]</scope>
    <source>
        <strain evidence="2 3">DSM 43146</strain>
    </source>
</reference>
<feature type="domain" description="CHAT" evidence="1">
    <location>
        <begin position="79"/>
        <end position="225"/>
    </location>
</feature>
<name>A0A2T0JXE0_9ACTN</name>
<evidence type="ECO:0000313" key="3">
    <source>
        <dbReference type="Proteomes" id="UP000239415"/>
    </source>
</evidence>
<organism evidence="2 3">
    <name type="scientific">Actinoplanes italicus</name>
    <dbReference type="NCBI Taxonomy" id="113567"/>
    <lineage>
        <taxon>Bacteria</taxon>
        <taxon>Bacillati</taxon>
        <taxon>Actinomycetota</taxon>
        <taxon>Actinomycetes</taxon>
        <taxon>Micromonosporales</taxon>
        <taxon>Micromonosporaceae</taxon>
        <taxon>Actinoplanes</taxon>
    </lineage>
</organism>
<sequence length="256" mass="27805">MSDADLPQGPAQRDLVSESVQNIIATGQGSTAFGAMHGNIIHHPQIASPLKTNRRTGADDHRIRILMLAANPQPGARLAIDEEAREITEKLRLSQDRDDFDLITRWAVRPADLLQSLNEHRPHIVHFSGHGTTTGEIMLAAADRGPQQVSPEALAAVFRATPDNTRVVLLNACYSAVQAQAIGTYIDFIIGMQAPINDRSATIFAAAFYSALGFGRSLRQAFEQGVAALMLHGMPDHDVPQLLIRHGVDPDETLMA</sequence>
<dbReference type="AlphaFoldDB" id="A0A2T0JXE0"/>
<accession>A0A2T0JXE0</accession>
<evidence type="ECO:0000313" key="2">
    <source>
        <dbReference type="EMBL" id="PRX12641.1"/>
    </source>
</evidence>
<dbReference type="RefSeq" id="WP_146169528.1">
    <property type="nucleotide sequence ID" value="NZ_BOMO01000152.1"/>
</dbReference>
<dbReference type="InterPro" id="IPR024983">
    <property type="entry name" value="CHAT_dom"/>
</dbReference>
<protein>
    <submittedName>
        <fullName evidence="2">CHAT domain-containing protein</fullName>
    </submittedName>
</protein>
<evidence type="ECO:0000259" key="1">
    <source>
        <dbReference type="Pfam" id="PF12770"/>
    </source>
</evidence>
<proteinExistence type="predicted"/>
<dbReference type="OrthoDB" id="8253226at2"/>
<keyword evidence="3" id="KW-1185">Reference proteome</keyword>